<evidence type="ECO:0000313" key="3">
    <source>
        <dbReference type="EMBL" id="KAJ6444977.1"/>
    </source>
</evidence>
<dbReference type="AlphaFoldDB" id="A0AB34G2R4"/>
<protein>
    <submittedName>
        <fullName evidence="3">DNA-directed RNA polymerase</fullName>
    </submittedName>
</protein>
<sequence>MDPLSIAASVAGLIALVGKVAEVSRGIYTSVQKQPQLLARLTSELETFHAVLVELRCYLRDDEDGDQGALKGVSVGCKETMTSLDRHLTSLHEMFTMGRLDRLLSRSRFLELMSDIETATGSLHTYKQSLTIALQLRILKKQPRGIIEMNDACMFEDLAETYQQLKQQKLPRPVEQYIDINEELIELETSVHTPTEQPMMEDVDKIRSFGSFEDWLSSFGPESQALAANQAEDKTDTPHSMDMMPWSSKSTIRIRVRSPAREHVGDNGSIQMPDVDETMELKMTDFVHDAIDNLHQRG</sequence>
<dbReference type="Proteomes" id="UP001163105">
    <property type="component" value="Unassembled WGS sequence"/>
</dbReference>
<keyword evidence="3" id="KW-0804">Transcription</keyword>
<name>A0AB34G2R4_9HYPO</name>
<evidence type="ECO:0000259" key="2">
    <source>
        <dbReference type="Pfam" id="PF17111"/>
    </source>
</evidence>
<dbReference type="Pfam" id="PF17111">
    <property type="entry name" value="PigL_N"/>
    <property type="match status" value="1"/>
</dbReference>
<gene>
    <name evidence="3" type="ORF">O9K51_03379</name>
</gene>
<feature type="region of interest" description="Disordered" evidence="1">
    <location>
        <begin position="226"/>
        <end position="245"/>
    </location>
</feature>
<dbReference type="EMBL" id="JAQHRD010000002">
    <property type="protein sequence ID" value="KAJ6444977.1"/>
    <property type="molecule type" value="Genomic_DNA"/>
</dbReference>
<comment type="caution">
    <text evidence="3">The sequence shown here is derived from an EMBL/GenBank/DDBJ whole genome shotgun (WGS) entry which is preliminary data.</text>
</comment>
<keyword evidence="3" id="KW-0240">DNA-directed RNA polymerase</keyword>
<reference evidence="3" key="1">
    <citation type="submission" date="2023-01" db="EMBL/GenBank/DDBJ databases">
        <title>The growth and conidiation of Purpureocillium lavendulum are regulated by nitrogen source and histone H3K14 acetylation.</title>
        <authorList>
            <person name="Tang P."/>
            <person name="Han J."/>
            <person name="Zhang C."/>
            <person name="Tang P."/>
            <person name="Qi F."/>
            <person name="Zhang K."/>
            <person name="Liang L."/>
        </authorList>
    </citation>
    <scope>NUCLEOTIDE SEQUENCE</scope>
    <source>
        <strain evidence="3">YMF1.00683</strain>
    </source>
</reference>
<evidence type="ECO:0000256" key="1">
    <source>
        <dbReference type="SAM" id="MobiDB-lite"/>
    </source>
</evidence>
<feature type="domain" description="Azaphilone pigments biosynthesis cluster protein L N-terminal" evidence="2">
    <location>
        <begin position="1"/>
        <end position="141"/>
    </location>
</feature>
<evidence type="ECO:0000313" key="4">
    <source>
        <dbReference type="Proteomes" id="UP001163105"/>
    </source>
</evidence>
<organism evidence="3 4">
    <name type="scientific">Purpureocillium lavendulum</name>
    <dbReference type="NCBI Taxonomy" id="1247861"/>
    <lineage>
        <taxon>Eukaryota</taxon>
        <taxon>Fungi</taxon>
        <taxon>Dikarya</taxon>
        <taxon>Ascomycota</taxon>
        <taxon>Pezizomycotina</taxon>
        <taxon>Sordariomycetes</taxon>
        <taxon>Hypocreomycetidae</taxon>
        <taxon>Hypocreales</taxon>
        <taxon>Ophiocordycipitaceae</taxon>
        <taxon>Purpureocillium</taxon>
    </lineage>
</organism>
<dbReference type="GO" id="GO:0000428">
    <property type="term" value="C:DNA-directed RNA polymerase complex"/>
    <property type="evidence" value="ECO:0007669"/>
    <property type="project" value="UniProtKB-KW"/>
</dbReference>
<keyword evidence="4" id="KW-1185">Reference proteome</keyword>
<dbReference type="InterPro" id="IPR031348">
    <property type="entry name" value="PigL_N"/>
</dbReference>
<proteinExistence type="predicted"/>
<accession>A0AB34G2R4</accession>